<dbReference type="Pfam" id="PF12800">
    <property type="entry name" value="Fer4_4"/>
    <property type="match status" value="1"/>
</dbReference>
<evidence type="ECO:0000256" key="4">
    <source>
        <dbReference type="ARBA" id="ARBA00023014"/>
    </source>
</evidence>
<name>A0A267ML67_9FIRM</name>
<organism evidence="6 7">
    <name type="scientific">Anaeromicrobium sediminis</name>
    <dbReference type="NCBI Taxonomy" id="1478221"/>
    <lineage>
        <taxon>Bacteria</taxon>
        <taxon>Bacillati</taxon>
        <taxon>Bacillota</taxon>
        <taxon>Clostridia</taxon>
        <taxon>Peptostreptococcales</taxon>
        <taxon>Thermotaleaceae</taxon>
        <taxon>Anaeromicrobium</taxon>
    </lineage>
</organism>
<keyword evidence="1" id="KW-0004">4Fe-4S</keyword>
<dbReference type="EMBL" id="NIBG01000003">
    <property type="protein sequence ID" value="PAB60329.1"/>
    <property type="molecule type" value="Genomic_DNA"/>
</dbReference>
<dbReference type="InterPro" id="IPR050294">
    <property type="entry name" value="RnfB_subfamily"/>
</dbReference>
<feature type="domain" description="4Fe-4S ferredoxin-type" evidence="5">
    <location>
        <begin position="53"/>
        <end position="85"/>
    </location>
</feature>
<dbReference type="PROSITE" id="PS51379">
    <property type="entry name" value="4FE4S_FER_2"/>
    <property type="match status" value="4"/>
</dbReference>
<feature type="domain" description="4Fe-4S ferredoxin-type" evidence="5">
    <location>
        <begin position="86"/>
        <end position="115"/>
    </location>
</feature>
<protein>
    <submittedName>
        <fullName evidence="6">[Fe-S]-binding protein</fullName>
    </submittedName>
</protein>
<dbReference type="AlphaFoldDB" id="A0A267ML67"/>
<feature type="domain" description="4Fe-4S ferredoxin-type" evidence="5">
    <location>
        <begin position="122"/>
        <end position="142"/>
    </location>
</feature>
<evidence type="ECO:0000259" key="5">
    <source>
        <dbReference type="PROSITE" id="PS51379"/>
    </source>
</evidence>
<dbReference type="CDD" id="cd16370">
    <property type="entry name" value="DMSOR_beta_like"/>
    <property type="match status" value="1"/>
</dbReference>
<proteinExistence type="predicted"/>
<gene>
    <name evidence="6" type="ORF">CCE28_05385</name>
</gene>
<comment type="caution">
    <text evidence="6">The sequence shown here is derived from an EMBL/GenBank/DDBJ whole genome shotgun (WGS) entry which is preliminary data.</text>
</comment>
<dbReference type="Proteomes" id="UP000216024">
    <property type="component" value="Unassembled WGS sequence"/>
</dbReference>
<dbReference type="InterPro" id="IPR017896">
    <property type="entry name" value="4Fe4S_Fe-S-bd"/>
</dbReference>
<evidence type="ECO:0000256" key="3">
    <source>
        <dbReference type="ARBA" id="ARBA00023004"/>
    </source>
</evidence>
<reference evidence="6 7" key="1">
    <citation type="submission" date="2017-06" db="EMBL/GenBank/DDBJ databases">
        <title>Draft genome sequence of anaerobic fermentative bacterium Anaeromicrobium sediminis DY2726D isolated from West Pacific Ocean sediments.</title>
        <authorList>
            <person name="Zeng X."/>
        </authorList>
    </citation>
    <scope>NUCLEOTIDE SEQUENCE [LARGE SCALE GENOMIC DNA]</scope>
    <source>
        <strain evidence="6 7">DY2726D</strain>
    </source>
</reference>
<keyword evidence="4" id="KW-0411">Iron-sulfur</keyword>
<dbReference type="SUPFAM" id="SSF54862">
    <property type="entry name" value="4Fe-4S ferredoxins"/>
    <property type="match status" value="1"/>
</dbReference>
<dbReference type="OrthoDB" id="9810688at2"/>
<feature type="domain" description="4Fe-4S ferredoxin-type" evidence="5">
    <location>
        <begin position="10"/>
        <end position="38"/>
    </location>
</feature>
<accession>A0A267ML67</accession>
<evidence type="ECO:0000256" key="1">
    <source>
        <dbReference type="ARBA" id="ARBA00022485"/>
    </source>
</evidence>
<evidence type="ECO:0000313" key="7">
    <source>
        <dbReference type="Proteomes" id="UP000216024"/>
    </source>
</evidence>
<dbReference type="Pfam" id="PF00037">
    <property type="entry name" value="Fer4"/>
    <property type="match status" value="1"/>
</dbReference>
<dbReference type="PANTHER" id="PTHR42859">
    <property type="entry name" value="OXIDOREDUCTASE"/>
    <property type="match status" value="1"/>
</dbReference>
<keyword evidence="2" id="KW-0479">Metal-binding</keyword>
<evidence type="ECO:0000256" key="2">
    <source>
        <dbReference type="ARBA" id="ARBA00022723"/>
    </source>
</evidence>
<dbReference type="PANTHER" id="PTHR42859:SF15">
    <property type="entry name" value="IRON-SULFUR CLUSTER BINDING PROTEIN"/>
    <property type="match status" value="1"/>
</dbReference>
<evidence type="ECO:0000313" key="6">
    <source>
        <dbReference type="EMBL" id="PAB60329.1"/>
    </source>
</evidence>
<dbReference type="GO" id="GO:0046872">
    <property type="term" value="F:metal ion binding"/>
    <property type="evidence" value="ECO:0007669"/>
    <property type="project" value="UniProtKB-KW"/>
</dbReference>
<dbReference type="Gene3D" id="3.30.70.20">
    <property type="match status" value="2"/>
</dbReference>
<keyword evidence="7" id="KW-1185">Reference proteome</keyword>
<sequence length="146" mass="15725">MLCEVILVAKVLRADGMNKCIGCYSCMLSCSAVNYKSHSLEKSRIMVKTSGGIRGRFTATVCVACKDERACEEACPSGALEKRVGGGVLLNKDKCIGCGKCVSACIVGAVFFDTESQKPIICKHCGVCPNFCPHECLRMEEVEDDI</sequence>
<keyword evidence="3" id="KW-0408">Iron</keyword>
<dbReference type="GO" id="GO:0051539">
    <property type="term" value="F:4 iron, 4 sulfur cluster binding"/>
    <property type="evidence" value="ECO:0007669"/>
    <property type="project" value="UniProtKB-KW"/>
</dbReference>